<dbReference type="PRINTS" id="PR00394">
    <property type="entry name" value="RHSPROTEIN"/>
</dbReference>
<dbReference type="InterPro" id="IPR031325">
    <property type="entry name" value="RHS_repeat"/>
</dbReference>
<dbReference type="InterPro" id="IPR006530">
    <property type="entry name" value="YD"/>
</dbReference>
<dbReference type="InterPro" id="IPR022385">
    <property type="entry name" value="Rhs_assc_core"/>
</dbReference>
<name>A0AAW8HVE8_PLUGE</name>
<gene>
    <name evidence="4" type="ORF">RBJ30_18535</name>
</gene>
<dbReference type="Gene3D" id="2.60.200.60">
    <property type="match status" value="1"/>
</dbReference>
<accession>A0AAW8HVE8</accession>
<sequence>MSDNKAARQGDEIIHSSIFADITSIVAEGVVYAAIGSAVAVAATVAAPALGAGLAATAVATVGSSCLLSGIVGGILANVTGASELISKAADGLGDMLFPPSPAGTIVTGSGNVMTNGLPAARAAGTLTPADTPPPEPQSPGSFADYAGALLSMAGHFGSEMWQPTVASAAEGTSPLEQDKVVCSKHSGPQYLAEGSKSVFINGQPAVRAKDKTTCDATVSDDVSPNVIIGGDTLTVRDIKSGKLPGLQVAMIGLSLFRGRPGKILSNMPCALASAGGGMLADMAVNAVFGSFHPVHAATGVKVLNDDDELDFSLPGHFPLRWQRSYNSLTLREGLFGRGWATVFDSYLTLNDGSVTWFDDTGRELSFALPPVDRPLYSISEGVIVRRNEAGDVAIGDDDGAVWRLFKPTRDNPSLLRLASLSDEYGNALEMGYDAGRLVRIHDALLAVDVTLHYEDIRHPQRVTSASHFDGERHWPLMRWAFSDGGQLASVTDAAGVVTREYRYNAEGLMTWHRLPGGLESEYRWQKLDHWRVVENRTSTGDGCRFTYDLDAGLTTIATYDGQTRRHYWNAQGLITCFIDERGESWRFAWNDDEQLTQRTDPLGNTTTFTYDEAGNRVGETDAEGNTRATQWLAHRALPTAITEADGTSTRFWYDEHHGLTRIVDALGQTTRLTRDESGLVTEETDAAGNRRMQEYNDAGQLIREVDCSGRVTRYRYHPLGWLNSVTTADGEETRYRYDAAGRPVQLERAEGWLETLAWSRHGLPEAHEGADGRRSEFRYDDAGRLIATRNPQGEEVRRRWDSRGRLTALENENGEAYRFRWGADSLLLEEEGLDGVVCRYQYDACGRTVARTFAAGHPDAITHRFAWSAGGRLVARATPEGQTRYHYTPAGLVGRIALHPALGENAWSRQAEQELSFSYDALGRVTQERGEHGALAWEYDALGNKTALQLPDGRALKQLYYGSGHLLSIALDGLPVTDFTRDALHRETGRTQGLLTSRSEYDRLGRLHRRDVFTGGAHRPAPVRWSRRWDYDYRNNLIREERDDNPFSWHRWQYDGAGRLLTQDGTLPGQEQWRWDGAGNPLDGQAAEAVAHNRVTELNGIRWRYDVHGRTTEKDDGHIRWQYRYDGEHRLTEVISRPRDRNRPQTRVSLRYDPLGRRIAKTTQRQRPDGQAVGRTTTVRFVWEGYRLLQELHDEVPLTYVYSGPESYEPLARIDGLSQPEILWYHCQPNGTPERLTDAEGQVRWEGQNSAWGRLLSESSVKLDGYAQNLRMQGQYLDRETGLHYNLFRYYDPDSGRFTQQDPIGLAGGINLYQYAPNALGWVDPWGLSCKNSWNEFQSRTKGFFSSSKAAANAYKAVKGKIKPNFPDPRTYLEESHVRQHLAQFDGGVSKIAWGVNRAEIGPPGGHFVMPRHVADDLISRSGGSIPKLEHLLGLSPGDLGDAPVRIDIPNPSGLRMPSGNEPGANEFWLPGGKTSGGIPEAVIDQTPVTEAVISKLPNSNI</sequence>
<dbReference type="Proteomes" id="UP001236270">
    <property type="component" value="Unassembled WGS sequence"/>
</dbReference>
<evidence type="ECO:0000259" key="3">
    <source>
        <dbReference type="Pfam" id="PF20148"/>
    </source>
</evidence>
<dbReference type="NCBIfam" id="TIGR03696">
    <property type="entry name" value="Rhs_assc_core"/>
    <property type="match status" value="1"/>
</dbReference>
<dbReference type="PANTHER" id="PTHR32305">
    <property type="match status" value="1"/>
</dbReference>
<dbReference type="GeneID" id="61382924"/>
<dbReference type="Pfam" id="PF05488">
    <property type="entry name" value="PAAR_motif"/>
    <property type="match status" value="1"/>
</dbReference>
<dbReference type="InterPro" id="IPR001826">
    <property type="entry name" value="RHS"/>
</dbReference>
<organism evidence="4 5">
    <name type="scientific">Pluralibacter gergoviae</name>
    <name type="common">Enterobacter gergoviae</name>
    <dbReference type="NCBI Taxonomy" id="61647"/>
    <lineage>
        <taxon>Bacteria</taxon>
        <taxon>Pseudomonadati</taxon>
        <taxon>Pseudomonadota</taxon>
        <taxon>Gammaproteobacteria</taxon>
        <taxon>Enterobacterales</taxon>
        <taxon>Enterobacteriaceae</taxon>
        <taxon>Pluralibacter</taxon>
    </lineage>
</organism>
<dbReference type="CDD" id="cd14740">
    <property type="entry name" value="PAAR_4"/>
    <property type="match status" value="1"/>
</dbReference>
<comment type="similarity">
    <text evidence="1">Belongs to the RHS family.</text>
</comment>
<dbReference type="EMBL" id="JAVDNV010000014">
    <property type="protein sequence ID" value="MDQ2311083.1"/>
    <property type="molecule type" value="Genomic_DNA"/>
</dbReference>
<comment type="caution">
    <text evidence="4">The sequence shown here is derived from an EMBL/GenBank/DDBJ whole genome shotgun (WGS) entry which is preliminary data.</text>
</comment>
<dbReference type="Pfam" id="PF20148">
    <property type="entry name" value="DUF6531"/>
    <property type="match status" value="1"/>
</dbReference>
<evidence type="ECO:0000256" key="1">
    <source>
        <dbReference type="ARBA" id="ARBA00009455"/>
    </source>
</evidence>
<dbReference type="RefSeq" id="WP_048253978.1">
    <property type="nucleotide sequence ID" value="NZ_CBCSIS010000011.1"/>
</dbReference>
<feature type="domain" description="DUF6531" evidence="3">
    <location>
        <begin position="293"/>
        <end position="367"/>
    </location>
</feature>
<dbReference type="Gene3D" id="2.180.10.10">
    <property type="entry name" value="RHS repeat-associated core"/>
    <property type="match status" value="3"/>
</dbReference>
<protein>
    <submittedName>
        <fullName evidence="4">RHS repeat-associated core domain-containing protein</fullName>
    </submittedName>
</protein>
<evidence type="ECO:0000313" key="4">
    <source>
        <dbReference type="EMBL" id="MDQ2311083.1"/>
    </source>
</evidence>
<dbReference type="InterPro" id="IPR008727">
    <property type="entry name" value="PAAR_motif"/>
</dbReference>
<dbReference type="PANTHER" id="PTHR32305:SF15">
    <property type="entry name" value="PROTEIN RHSA-RELATED"/>
    <property type="match status" value="1"/>
</dbReference>
<evidence type="ECO:0000313" key="5">
    <source>
        <dbReference type="Proteomes" id="UP001236270"/>
    </source>
</evidence>
<dbReference type="InterPro" id="IPR045351">
    <property type="entry name" value="DUF6531"/>
</dbReference>
<reference evidence="4" key="1">
    <citation type="submission" date="2023-08" db="EMBL/GenBank/DDBJ databases">
        <title>WGS of pathogenic bacterial species, Los Angeles County Public Health Laboratories.</title>
        <authorList>
            <person name="Garrigues J.M."/>
            <person name="Green N.M."/>
        </authorList>
    </citation>
    <scope>NUCLEOTIDE SEQUENCE</scope>
    <source>
        <strain evidence="4">LACPHL-BACT-2023-00068</strain>
    </source>
</reference>
<dbReference type="NCBIfam" id="TIGR01643">
    <property type="entry name" value="YD_repeat_2x"/>
    <property type="match status" value="9"/>
</dbReference>
<feature type="domain" description="RHS protein conserved region" evidence="2">
    <location>
        <begin position="1225"/>
        <end position="1259"/>
    </location>
</feature>
<evidence type="ECO:0000259" key="2">
    <source>
        <dbReference type="Pfam" id="PF03527"/>
    </source>
</evidence>
<dbReference type="Pfam" id="PF03527">
    <property type="entry name" value="RHS"/>
    <property type="match status" value="1"/>
</dbReference>
<proteinExistence type="inferred from homology"/>
<dbReference type="InterPro" id="IPR050708">
    <property type="entry name" value="T6SS_VgrG/RHS"/>
</dbReference>
<dbReference type="CDD" id="cd14742">
    <property type="entry name" value="PAAR_RHS"/>
    <property type="match status" value="1"/>
</dbReference>
<dbReference type="Pfam" id="PF05593">
    <property type="entry name" value="RHS_repeat"/>
    <property type="match status" value="5"/>
</dbReference>